<reference evidence="4" key="1">
    <citation type="journal article" date="2021" name="Nat. Commun.">
        <title>Genetic determinants of endophytism in the Arabidopsis root mycobiome.</title>
        <authorList>
            <person name="Mesny F."/>
            <person name="Miyauchi S."/>
            <person name="Thiergart T."/>
            <person name="Pickel B."/>
            <person name="Atanasova L."/>
            <person name="Karlsson M."/>
            <person name="Huettel B."/>
            <person name="Barry K.W."/>
            <person name="Haridas S."/>
            <person name="Chen C."/>
            <person name="Bauer D."/>
            <person name="Andreopoulos W."/>
            <person name="Pangilinan J."/>
            <person name="LaButti K."/>
            <person name="Riley R."/>
            <person name="Lipzen A."/>
            <person name="Clum A."/>
            <person name="Drula E."/>
            <person name="Henrissat B."/>
            <person name="Kohler A."/>
            <person name="Grigoriev I.V."/>
            <person name="Martin F.M."/>
            <person name="Hacquard S."/>
        </authorList>
    </citation>
    <scope>NUCLEOTIDE SEQUENCE</scope>
    <source>
        <strain evidence="4">FSSC 5 MPI-SDFR-AT-0091</strain>
    </source>
</reference>
<organism evidence="4 5">
    <name type="scientific">Fusarium solani</name>
    <name type="common">Filamentous fungus</name>
    <dbReference type="NCBI Taxonomy" id="169388"/>
    <lineage>
        <taxon>Eukaryota</taxon>
        <taxon>Fungi</taxon>
        <taxon>Dikarya</taxon>
        <taxon>Ascomycota</taxon>
        <taxon>Pezizomycotina</taxon>
        <taxon>Sordariomycetes</taxon>
        <taxon>Hypocreomycetidae</taxon>
        <taxon>Hypocreales</taxon>
        <taxon>Nectriaceae</taxon>
        <taxon>Fusarium</taxon>
        <taxon>Fusarium solani species complex</taxon>
    </lineage>
</organism>
<dbReference type="AlphaFoldDB" id="A0A9P9GIN6"/>
<evidence type="ECO:0000313" key="5">
    <source>
        <dbReference type="Proteomes" id="UP000736672"/>
    </source>
</evidence>
<proteinExistence type="predicted"/>
<evidence type="ECO:0000256" key="1">
    <source>
        <dbReference type="ARBA" id="ARBA00022679"/>
    </source>
</evidence>
<dbReference type="PROSITE" id="PS51186">
    <property type="entry name" value="GNAT"/>
    <property type="match status" value="1"/>
</dbReference>
<evidence type="ECO:0000313" key="4">
    <source>
        <dbReference type="EMBL" id="KAH7239646.1"/>
    </source>
</evidence>
<dbReference type="PANTHER" id="PTHR10545">
    <property type="entry name" value="DIAMINE N-ACETYLTRANSFERASE"/>
    <property type="match status" value="1"/>
</dbReference>
<dbReference type="OrthoDB" id="9975416at2759"/>
<dbReference type="Gene3D" id="3.40.630.30">
    <property type="match status" value="1"/>
</dbReference>
<keyword evidence="5" id="KW-1185">Reference proteome</keyword>
<accession>A0A9P9GIN6</accession>
<sequence length="172" mass="19586">MVDQGYIRHARRSDVPTVFSFIKELADCQDELRVITTTEENLSKTIAFDPDECDTDAAPDPITPFRPARCLLAFNDVGEPAGMALYFYSYVTWHAAPGIYLEDLYVLPSERRAGHGKHLMDALVEELRAVGGARIEWRVMERNEPGLRFYEKMGAKVMEGWKDLKFEPARAN</sequence>
<comment type="caution">
    <text evidence="4">The sequence shown here is derived from an EMBL/GenBank/DDBJ whole genome shotgun (WGS) entry which is preliminary data.</text>
</comment>
<gene>
    <name evidence="4" type="ORF">B0J15DRAFT_553607</name>
</gene>
<protein>
    <submittedName>
        <fullName evidence="4">N-acetyltransferase ats1</fullName>
    </submittedName>
</protein>
<dbReference type="Proteomes" id="UP000736672">
    <property type="component" value="Unassembled WGS sequence"/>
</dbReference>
<dbReference type="CDD" id="cd04301">
    <property type="entry name" value="NAT_SF"/>
    <property type="match status" value="1"/>
</dbReference>
<dbReference type="SUPFAM" id="SSF55729">
    <property type="entry name" value="Acyl-CoA N-acyltransferases (Nat)"/>
    <property type="match status" value="1"/>
</dbReference>
<dbReference type="Pfam" id="PF00583">
    <property type="entry name" value="Acetyltransf_1"/>
    <property type="match status" value="1"/>
</dbReference>
<feature type="domain" description="N-acetyltransferase" evidence="3">
    <location>
        <begin position="30"/>
        <end position="172"/>
    </location>
</feature>
<dbReference type="EMBL" id="JAGTJS010000021">
    <property type="protein sequence ID" value="KAH7239646.1"/>
    <property type="molecule type" value="Genomic_DNA"/>
</dbReference>
<dbReference type="InterPro" id="IPR000182">
    <property type="entry name" value="GNAT_dom"/>
</dbReference>
<evidence type="ECO:0000259" key="3">
    <source>
        <dbReference type="PROSITE" id="PS51186"/>
    </source>
</evidence>
<keyword evidence="1" id="KW-0808">Transferase</keyword>
<dbReference type="InterPro" id="IPR016181">
    <property type="entry name" value="Acyl_CoA_acyltransferase"/>
</dbReference>
<dbReference type="InterPro" id="IPR051016">
    <property type="entry name" value="Diverse_Substrate_AcTransf"/>
</dbReference>
<keyword evidence="2" id="KW-0012">Acyltransferase</keyword>
<name>A0A9P9GIN6_FUSSL</name>
<evidence type="ECO:0000256" key="2">
    <source>
        <dbReference type="ARBA" id="ARBA00023315"/>
    </source>
</evidence>
<dbReference type="GO" id="GO:0008080">
    <property type="term" value="F:N-acetyltransferase activity"/>
    <property type="evidence" value="ECO:0007669"/>
    <property type="project" value="TreeGrafter"/>
</dbReference>
<dbReference type="PANTHER" id="PTHR10545:SF29">
    <property type="entry name" value="GH14572P-RELATED"/>
    <property type="match status" value="1"/>
</dbReference>